<dbReference type="InterPro" id="IPR036291">
    <property type="entry name" value="NAD(P)-bd_dom_sf"/>
</dbReference>
<protein>
    <submittedName>
        <fullName evidence="2">Uncharacterized conserved protein</fullName>
    </submittedName>
</protein>
<feature type="domain" description="Saccharopine dehydrogenase NADP binding" evidence="1">
    <location>
        <begin position="7"/>
        <end position="137"/>
    </location>
</feature>
<proteinExistence type="predicted"/>
<dbReference type="SUPFAM" id="SSF51735">
    <property type="entry name" value="NAD(P)-binding Rossmann-fold domains"/>
    <property type="match status" value="1"/>
</dbReference>
<dbReference type="InterPro" id="IPR005097">
    <property type="entry name" value="Sacchrp_dh_NADP-bd"/>
</dbReference>
<dbReference type="Gene3D" id="3.40.50.720">
    <property type="entry name" value="NAD(P)-binding Rossmann-like Domain"/>
    <property type="match status" value="1"/>
</dbReference>
<dbReference type="Proteomes" id="UP000198415">
    <property type="component" value="Unassembled WGS sequence"/>
</dbReference>
<evidence type="ECO:0000313" key="2">
    <source>
        <dbReference type="EMBL" id="SNR85581.1"/>
    </source>
</evidence>
<accession>A0A238ZRA5</accession>
<evidence type="ECO:0000313" key="3">
    <source>
        <dbReference type="Proteomes" id="UP000198415"/>
    </source>
</evidence>
<gene>
    <name evidence="2" type="ORF">SAMN06264365_106226</name>
</gene>
<reference evidence="2 3" key="1">
    <citation type="submission" date="2017-06" db="EMBL/GenBank/DDBJ databases">
        <authorList>
            <person name="Kim H.J."/>
            <person name="Triplett B.A."/>
        </authorList>
    </citation>
    <scope>NUCLEOTIDE SEQUENCE [LARGE SCALE GENOMIC DNA]</scope>
    <source>
        <strain evidence="2 3">DSM 43151</strain>
    </source>
</reference>
<dbReference type="EMBL" id="FZNR01000006">
    <property type="protein sequence ID" value="SNR85581.1"/>
    <property type="molecule type" value="Genomic_DNA"/>
</dbReference>
<sequence length="357" mass="37473">MATHRNVAVYGAYGHTGRFVVAELRERGYAPLLLGRDRDKLQAMSQSFPGAPQPSSARYLEALRPAPVDDPEALDRALDGAEAVINTAGPFASTAGPVIEAALRAGIPYIDVAAEIEANVDTFTHFAERARAAGTVVLPAMAFYGGLGDLLVTTAMGDWSSADEAHIAYGLSSWHPTGGTLAAGAVSARRRGGRRIRYTGGELRYHDDALPTVEWPFPAPLGTRSVLSEFTMADVVTVPSHLAIPEVRTYMTTNAASDLFSPDPTAPTAVDERGRSAQTFVVDVVVRSAGAERRLVATGQDIYAISAPLAVEAVERILTGRTRAVGVASAGALFDAPGFLDALSAHLTVHTPAAALG</sequence>
<dbReference type="PANTHER" id="PTHR43781">
    <property type="entry name" value="SACCHAROPINE DEHYDROGENASE"/>
    <property type="match status" value="1"/>
</dbReference>
<organism evidence="2 3">
    <name type="scientific">Actinoplanes regularis</name>
    <dbReference type="NCBI Taxonomy" id="52697"/>
    <lineage>
        <taxon>Bacteria</taxon>
        <taxon>Bacillati</taxon>
        <taxon>Actinomycetota</taxon>
        <taxon>Actinomycetes</taxon>
        <taxon>Micromonosporales</taxon>
        <taxon>Micromonosporaceae</taxon>
        <taxon>Actinoplanes</taxon>
    </lineage>
</organism>
<evidence type="ECO:0000259" key="1">
    <source>
        <dbReference type="Pfam" id="PF03435"/>
    </source>
</evidence>
<dbReference type="OrthoDB" id="4420885at2"/>
<keyword evidence="3" id="KW-1185">Reference proteome</keyword>
<dbReference type="RefSeq" id="WP_089294428.1">
    <property type="nucleotide sequence ID" value="NZ_BOMU01000052.1"/>
</dbReference>
<dbReference type="AlphaFoldDB" id="A0A238ZRA5"/>
<name>A0A238ZRA5_9ACTN</name>
<dbReference type="PANTHER" id="PTHR43781:SF1">
    <property type="entry name" value="SACCHAROPINE DEHYDROGENASE"/>
    <property type="match status" value="1"/>
</dbReference>
<dbReference type="Pfam" id="PF03435">
    <property type="entry name" value="Sacchrp_dh_NADP"/>
    <property type="match status" value="1"/>
</dbReference>